<evidence type="ECO:0000259" key="11">
    <source>
        <dbReference type="PROSITE" id="PS50262"/>
    </source>
</evidence>
<protein>
    <recommendedName>
        <fullName evidence="11">G-protein coupled receptors family 1 profile domain-containing protein</fullName>
    </recommendedName>
</protein>
<comment type="similarity">
    <text evidence="9">Belongs to the G-protein coupled receptor 1 family.</text>
</comment>
<feature type="transmembrane region" description="Helical" evidence="10">
    <location>
        <begin position="227"/>
        <end position="251"/>
    </location>
</feature>
<feature type="domain" description="G-protein coupled receptors family 1 profile" evidence="11">
    <location>
        <begin position="45"/>
        <end position="368"/>
    </location>
</feature>
<evidence type="ECO:0000256" key="9">
    <source>
        <dbReference type="RuleBase" id="RU000688"/>
    </source>
</evidence>
<dbReference type="InterPro" id="IPR017452">
    <property type="entry name" value="GPCR_Rhodpsn_7TM"/>
</dbReference>
<keyword evidence="2" id="KW-1003">Cell membrane</keyword>
<dbReference type="PROSITE" id="PS00237">
    <property type="entry name" value="G_PROTEIN_RECEP_F1_1"/>
    <property type="match status" value="1"/>
</dbReference>
<comment type="subcellular location">
    <subcellularLocation>
        <location evidence="1">Cell membrane</location>
        <topology evidence="1">Multi-pass membrane protein</topology>
    </subcellularLocation>
</comment>
<dbReference type="SUPFAM" id="SSF81321">
    <property type="entry name" value="Family A G protein-coupled receptor-like"/>
    <property type="match status" value="1"/>
</dbReference>
<organism evidence="12 13">
    <name type="scientific">Patella caerulea</name>
    <name type="common">Rayed Mediterranean limpet</name>
    <dbReference type="NCBI Taxonomy" id="87958"/>
    <lineage>
        <taxon>Eukaryota</taxon>
        <taxon>Metazoa</taxon>
        <taxon>Spiralia</taxon>
        <taxon>Lophotrochozoa</taxon>
        <taxon>Mollusca</taxon>
        <taxon>Gastropoda</taxon>
        <taxon>Patellogastropoda</taxon>
        <taxon>Patelloidea</taxon>
        <taxon>Patellidae</taxon>
        <taxon>Patella</taxon>
    </lineage>
</organism>
<evidence type="ECO:0000256" key="3">
    <source>
        <dbReference type="ARBA" id="ARBA00022692"/>
    </source>
</evidence>
<dbReference type="AlphaFoldDB" id="A0AAN8PF57"/>
<dbReference type="Pfam" id="PF00001">
    <property type="entry name" value="7tm_1"/>
    <property type="match status" value="2"/>
</dbReference>
<dbReference type="InterPro" id="IPR000276">
    <property type="entry name" value="GPCR_Rhodpsn"/>
</dbReference>
<dbReference type="GO" id="GO:0005886">
    <property type="term" value="C:plasma membrane"/>
    <property type="evidence" value="ECO:0007669"/>
    <property type="project" value="UniProtKB-SubCell"/>
</dbReference>
<keyword evidence="6 10" id="KW-0472">Membrane</keyword>
<keyword evidence="4 10" id="KW-1133">Transmembrane helix</keyword>
<comment type="caution">
    <text evidence="12">The sequence shown here is derived from an EMBL/GenBank/DDBJ whole genome shotgun (WGS) entry which is preliminary data.</text>
</comment>
<feature type="transmembrane region" description="Helical" evidence="10">
    <location>
        <begin position="65"/>
        <end position="90"/>
    </location>
</feature>
<feature type="transmembrane region" description="Helical" evidence="10">
    <location>
        <begin position="144"/>
        <end position="167"/>
    </location>
</feature>
<keyword evidence="13" id="KW-1185">Reference proteome</keyword>
<dbReference type="Gene3D" id="1.20.1070.10">
    <property type="entry name" value="Rhodopsin 7-helix transmembrane proteins"/>
    <property type="match status" value="1"/>
</dbReference>
<keyword evidence="8 9" id="KW-0807">Transducer</keyword>
<gene>
    <name evidence="12" type="ORF">SNE40_013373</name>
</gene>
<evidence type="ECO:0000256" key="7">
    <source>
        <dbReference type="ARBA" id="ARBA00023170"/>
    </source>
</evidence>
<reference evidence="12 13" key="1">
    <citation type="submission" date="2024-01" db="EMBL/GenBank/DDBJ databases">
        <title>The genome of the rayed Mediterranean limpet Patella caerulea (Linnaeus, 1758).</title>
        <authorList>
            <person name="Anh-Thu Weber A."/>
            <person name="Halstead-Nussloch G."/>
        </authorList>
    </citation>
    <scope>NUCLEOTIDE SEQUENCE [LARGE SCALE GENOMIC DNA]</scope>
    <source>
        <strain evidence="12">AATW-2023a</strain>
        <tissue evidence="12">Whole specimen</tissue>
    </source>
</reference>
<dbReference type="PANTHER" id="PTHR24230">
    <property type="entry name" value="G-PROTEIN COUPLED RECEPTOR"/>
    <property type="match status" value="1"/>
</dbReference>
<keyword evidence="7 9" id="KW-0675">Receptor</keyword>
<feature type="transmembrane region" description="Helical" evidence="10">
    <location>
        <begin position="29"/>
        <end position="53"/>
    </location>
</feature>
<evidence type="ECO:0000256" key="1">
    <source>
        <dbReference type="ARBA" id="ARBA00004651"/>
    </source>
</evidence>
<accession>A0AAN8PF57</accession>
<dbReference type="PANTHER" id="PTHR24230:SF158">
    <property type="entry name" value="G-PROTEIN COUPLED RECEPTORS FAMILY 1 PROFILE DOMAIN-CONTAINING PROTEIN"/>
    <property type="match status" value="1"/>
</dbReference>
<dbReference type="GO" id="GO:0007218">
    <property type="term" value="P:neuropeptide signaling pathway"/>
    <property type="evidence" value="ECO:0007669"/>
    <property type="project" value="TreeGrafter"/>
</dbReference>
<evidence type="ECO:0000313" key="12">
    <source>
        <dbReference type="EMBL" id="KAK6174794.1"/>
    </source>
</evidence>
<dbReference type="PROSITE" id="PS50262">
    <property type="entry name" value="G_PROTEIN_RECEP_F1_2"/>
    <property type="match status" value="1"/>
</dbReference>
<evidence type="ECO:0000313" key="13">
    <source>
        <dbReference type="Proteomes" id="UP001347796"/>
    </source>
</evidence>
<keyword evidence="3 9" id="KW-0812">Transmembrane</keyword>
<evidence type="ECO:0000256" key="6">
    <source>
        <dbReference type="ARBA" id="ARBA00023136"/>
    </source>
</evidence>
<evidence type="ECO:0000256" key="4">
    <source>
        <dbReference type="ARBA" id="ARBA00022989"/>
    </source>
</evidence>
<evidence type="ECO:0000256" key="5">
    <source>
        <dbReference type="ARBA" id="ARBA00023040"/>
    </source>
</evidence>
<evidence type="ECO:0000256" key="8">
    <source>
        <dbReference type="ARBA" id="ARBA00023224"/>
    </source>
</evidence>
<feature type="transmembrane region" description="Helical" evidence="10">
    <location>
        <begin position="347"/>
        <end position="370"/>
    </location>
</feature>
<dbReference type="GO" id="GO:0008528">
    <property type="term" value="F:G protein-coupled peptide receptor activity"/>
    <property type="evidence" value="ECO:0007669"/>
    <property type="project" value="TreeGrafter"/>
</dbReference>
<evidence type="ECO:0000256" key="2">
    <source>
        <dbReference type="ARBA" id="ARBA00022475"/>
    </source>
</evidence>
<dbReference type="PRINTS" id="PR00237">
    <property type="entry name" value="GPCRRHODOPSN"/>
</dbReference>
<sequence>MEVVNLTTTDSTGLTAKETSSTGIEDTSLAIVCILAILSVFGSIGNGLVLYVFSRKMDNVTSTVFILALAGTDLITCLVIMPFTAVAIILENELKYDFFCKLYHFLITCNVPLSAFIMVAIAVDRYFCICKPFLHAMNLRRAKIIVVVLSFFAFILGTVTTLAYGVYYRETITHTNQTLNTTMTDSGVGNSSIQITNVTETRIVYRTECNGNYLLISQSVISVYQKIYASLYLLSFLIVLVLYMIIYRSVIKRRRWRQRQRSARPSGKSVASCVTEVEVMELPENNGVSSVKHEECVRLNSETRKSTKGKRDYDFLANIRTAAMLFVVTIVFIIAFLPSWLMAHRLISFNIIIFYMYFLYNVANPVIYSFMNQTFRKELKAMFQRGRKCVVR</sequence>
<feature type="transmembrane region" description="Helical" evidence="10">
    <location>
        <begin position="315"/>
        <end position="341"/>
    </location>
</feature>
<proteinExistence type="inferred from homology"/>
<feature type="transmembrane region" description="Helical" evidence="10">
    <location>
        <begin position="102"/>
        <end position="123"/>
    </location>
</feature>
<keyword evidence="5 9" id="KW-0297">G-protein coupled receptor</keyword>
<dbReference type="EMBL" id="JAZGQO010000010">
    <property type="protein sequence ID" value="KAK6174794.1"/>
    <property type="molecule type" value="Genomic_DNA"/>
</dbReference>
<dbReference type="Proteomes" id="UP001347796">
    <property type="component" value="Unassembled WGS sequence"/>
</dbReference>
<evidence type="ECO:0000256" key="10">
    <source>
        <dbReference type="SAM" id="Phobius"/>
    </source>
</evidence>
<name>A0AAN8PF57_PATCE</name>